<keyword evidence="10" id="KW-1185">Reference proteome</keyword>
<dbReference type="OrthoDB" id="9805492at2"/>
<dbReference type="InterPro" id="IPR041532">
    <property type="entry name" value="RlmI-like_PUA"/>
</dbReference>
<comment type="similarity">
    <text evidence="6">Belongs to the methyltransferase superfamily. RlmI family.</text>
</comment>
<dbReference type="EMBL" id="CP042906">
    <property type="protein sequence ID" value="QEX15246.1"/>
    <property type="molecule type" value="Genomic_DNA"/>
</dbReference>
<evidence type="ECO:0000313" key="9">
    <source>
        <dbReference type="EMBL" id="QEX15246.1"/>
    </source>
</evidence>
<evidence type="ECO:0000259" key="8">
    <source>
        <dbReference type="Pfam" id="PF17785"/>
    </source>
</evidence>
<dbReference type="Gene3D" id="2.30.130.10">
    <property type="entry name" value="PUA domain"/>
    <property type="match status" value="1"/>
</dbReference>
<dbReference type="PANTHER" id="PTHR42873">
    <property type="entry name" value="RIBOSOMAL RNA LARGE SUBUNIT METHYLTRANSFERASE"/>
    <property type="match status" value="1"/>
</dbReference>
<dbReference type="Gene3D" id="3.40.50.150">
    <property type="entry name" value="Vaccinia Virus protein VP39"/>
    <property type="match status" value="1"/>
</dbReference>
<organism evidence="9 10">
    <name type="scientific">Hypericibacter terrae</name>
    <dbReference type="NCBI Taxonomy" id="2602015"/>
    <lineage>
        <taxon>Bacteria</taxon>
        <taxon>Pseudomonadati</taxon>
        <taxon>Pseudomonadota</taxon>
        <taxon>Alphaproteobacteria</taxon>
        <taxon>Rhodospirillales</taxon>
        <taxon>Dongiaceae</taxon>
        <taxon>Hypericibacter</taxon>
    </lineage>
</organism>
<dbReference type="AlphaFoldDB" id="A0A5J6MKI3"/>
<keyword evidence="2" id="KW-0963">Cytoplasm</keyword>
<dbReference type="InterPro" id="IPR019614">
    <property type="entry name" value="SAM-dep_methyl-trfase"/>
</dbReference>
<dbReference type="Gene3D" id="3.30.750.80">
    <property type="entry name" value="RNA methyltransferase domain (HRMD) like"/>
    <property type="match status" value="1"/>
</dbReference>
<feature type="domain" description="RlmI-like PUA" evidence="8">
    <location>
        <begin position="15"/>
        <end position="78"/>
    </location>
</feature>
<keyword evidence="3 9" id="KW-0489">Methyltransferase</keyword>
<dbReference type="GO" id="GO:0005737">
    <property type="term" value="C:cytoplasm"/>
    <property type="evidence" value="ECO:0007669"/>
    <property type="project" value="UniProtKB-SubCell"/>
</dbReference>
<evidence type="ECO:0000313" key="10">
    <source>
        <dbReference type="Proteomes" id="UP000326202"/>
    </source>
</evidence>
<dbReference type="KEGG" id="htq:FRZ44_05270"/>
<gene>
    <name evidence="9" type="ORF">FRZ44_05270</name>
</gene>
<dbReference type="SUPFAM" id="SSF53335">
    <property type="entry name" value="S-adenosyl-L-methionine-dependent methyltransferases"/>
    <property type="match status" value="1"/>
</dbReference>
<proteinExistence type="inferred from homology"/>
<evidence type="ECO:0000256" key="2">
    <source>
        <dbReference type="ARBA" id="ARBA00022490"/>
    </source>
</evidence>
<feature type="domain" description="S-adenosylmethionine-dependent methyltransferase" evidence="7">
    <location>
        <begin position="191"/>
        <end position="398"/>
    </location>
</feature>
<dbReference type="Pfam" id="PF17785">
    <property type="entry name" value="PUA_3"/>
    <property type="match status" value="1"/>
</dbReference>
<sequence>MNSPSPAPVLDRPTITLRKGSQRRALAGHPWIYSNEIEMTPAAKALPPGQVVRVNAEDGRPIGTALFNPHSLIAGRLLDADPHRVIDALFLAQRLERALALRERLYDKPFYRLIHAEADGLPGVVLDRFGDTLVLQTNSAGMERLLDALADAIDRVLKPQALLLRNDSPARKLEGLEPYVRMVSGALEGPLSLEENGVRFLADPREGQKTGWFFDQRENRARVAALAKGLRVLDVYSYCGGFALTAAAAGASEVTAVDRSEAALALAEQAAALNGLAERCRFRRADAFTELEAMVKSRQNFDIVVADPPAFVKSKKDLGQGARAYRKLARLSAECVRPGGFLFIASCSHNMEAGLFAEEVRRGIHDLAREARILASTGAAPDHPVHPALPESAYLKGLLLQID</sequence>
<evidence type="ECO:0000256" key="1">
    <source>
        <dbReference type="ARBA" id="ARBA00004496"/>
    </source>
</evidence>
<evidence type="ECO:0000256" key="6">
    <source>
        <dbReference type="ARBA" id="ARBA00038091"/>
    </source>
</evidence>
<accession>A0A5J6MKI3</accession>
<dbReference type="CDD" id="cd11572">
    <property type="entry name" value="RlmI_M_like"/>
    <property type="match status" value="1"/>
</dbReference>
<dbReference type="Proteomes" id="UP000326202">
    <property type="component" value="Chromosome"/>
</dbReference>
<dbReference type="SUPFAM" id="SSF88697">
    <property type="entry name" value="PUA domain-like"/>
    <property type="match status" value="1"/>
</dbReference>
<dbReference type="GO" id="GO:0032259">
    <property type="term" value="P:methylation"/>
    <property type="evidence" value="ECO:0007669"/>
    <property type="project" value="UniProtKB-KW"/>
</dbReference>
<dbReference type="CDD" id="cd02440">
    <property type="entry name" value="AdoMet_MTases"/>
    <property type="match status" value="1"/>
</dbReference>
<dbReference type="PANTHER" id="PTHR42873:SF1">
    <property type="entry name" value="S-ADENOSYLMETHIONINE-DEPENDENT METHYLTRANSFERASE DOMAIN-CONTAINING PROTEIN"/>
    <property type="match status" value="1"/>
</dbReference>
<evidence type="ECO:0000256" key="5">
    <source>
        <dbReference type="ARBA" id="ARBA00022691"/>
    </source>
</evidence>
<dbReference type="PROSITE" id="PS50890">
    <property type="entry name" value="PUA"/>
    <property type="match status" value="1"/>
</dbReference>
<dbReference type="RefSeq" id="WP_151175718.1">
    <property type="nucleotide sequence ID" value="NZ_CP042906.1"/>
</dbReference>
<comment type="subcellular location">
    <subcellularLocation>
        <location evidence="1">Cytoplasm</location>
    </subcellularLocation>
</comment>
<reference evidence="9 10" key="1">
    <citation type="submission" date="2019-08" db="EMBL/GenBank/DDBJ databases">
        <title>Hyperibacter terrae gen. nov., sp. nov. and Hyperibacter viscosus sp. nov., two new members in the family Rhodospirillaceae isolated from the rhizosphere of Hypericum perforatum.</title>
        <authorList>
            <person name="Noviana Z."/>
        </authorList>
    </citation>
    <scope>NUCLEOTIDE SEQUENCE [LARGE SCALE GENOMIC DNA]</scope>
    <source>
        <strain evidence="9 10">R5913</strain>
    </source>
</reference>
<name>A0A5J6MKI3_9PROT</name>
<dbReference type="GO" id="GO:0003723">
    <property type="term" value="F:RNA binding"/>
    <property type="evidence" value="ECO:0007669"/>
    <property type="project" value="InterPro"/>
</dbReference>
<keyword evidence="5" id="KW-0949">S-adenosyl-L-methionine</keyword>
<dbReference type="CDD" id="cd21153">
    <property type="entry name" value="PUA_RlmI"/>
    <property type="match status" value="1"/>
</dbReference>
<dbReference type="GO" id="GO:0008168">
    <property type="term" value="F:methyltransferase activity"/>
    <property type="evidence" value="ECO:0007669"/>
    <property type="project" value="UniProtKB-KW"/>
</dbReference>
<keyword evidence="4 9" id="KW-0808">Transferase</keyword>
<dbReference type="InterPro" id="IPR015947">
    <property type="entry name" value="PUA-like_sf"/>
</dbReference>
<evidence type="ECO:0000259" key="7">
    <source>
        <dbReference type="Pfam" id="PF10672"/>
    </source>
</evidence>
<evidence type="ECO:0000256" key="4">
    <source>
        <dbReference type="ARBA" id="ARBA00022679"/>
    </source>
</evidence>
<dbReference type="InterPro" id="IPR029063">
    <property type="entry name" value="SAM-dependent_MTases_sf"/>
</dbReference>
<protein>
    <submittedName>
        <fullName evidence="9">SAM-dependent methyltransferase</fullName>
    </submittedName>
</protein>
<evidence type="ECO:0000256" key="3">
    <source>
        <dbReference type="ARBA" id="ARBA00022603"/>
    </source>
</evidence>
<dbReference type="Pfam" id="PF10672">
    <property type="entry name" value="Methyltrans_SAM"/>
    <property type="match status" value="1"/>
</dbReference>
<dbReference type="InterPro" id="IPR036974">
    <property type="entry name" value="PUA_sf"/>
</dbReference>